<dbReference type="GO" id="GO:0009088">
    <property type="term" value="P:threonine biosynthetic process"/>
    <property type="evidence" value="ECO:0007669"/>
    <property type="project" value="TreeGrafter"/>
</dbReference>
<dbReference type="SUPFAM" id="SSF56112">
    <property type="entry name" value="Protein kinase-like (PK-like)"/>
    <property type="match status" value="1"/>
</dbReference>
<name>A0A1I0BKA0_9BACT</name>
<keyword evidence="3" id="KW-0418">Kinase</keyword>
<evidence type="ECO:0000256" key="1">
    <source>
        <dbReference type="ARBA" id="ARBA00038240"/>
    </source>
</evidence>
<organism evidence="3 4">
    <name type="scientific">Hymenobacter actinosclerus</name>
    <dbReference type="NCBI Taxonomy" id="82805"/>
    <lineage>
        <taxon>Bacteria</taxon>
        <taxon>Pseudomonadati</taxon>
        <taxon>Bacteroidota</taxon>
        <taxon>Cytophagia</taxon>
        <taxon>Cytophagales</taxon>
        <taxon>Hymenobacteraceae</taxon>
        <taxon>Hymenobacter</taxon>
    </lineage>
</organism>
<proteinExistence type="inferred from homology"/>
<dbReference type="PANTHER" id="PTHR21064:SF6">
    <property type="entry name" value="AMINOGLYCOSIDE PHOSPHOTRANSFERASE DOMAIN-CONTAINING PROTEIN"/>
    <property type="match status" value="1"/>
</dbReference>
<dbReference type="STRING" id="82805.SAMN04487998_1105"/>
<dbReference type="Proteomes" id="UP000198697">
    <property type="component" value="Unassembled WGS sequence"/>
</dbReference>
<sequence length="334" mass="37313">MTFPVSASTLDAATLGRLVGERYGMSQSSACQLLKTGINHTYLLAGTGQQAALRVYSYNWRTRAQIEAELALLLKLHALGLQVSFPLADSEGEYIQELSAPEGTRYAVLFSFAEGDKVRWLTPAACTTIGTLMGRMHQSTVGQMLDRPTYTPELLLTQSYASALTFFAAELPEMQYLRDISRQLAHTFSRAGIAAAPIGTVHLDIWYDNMAITSQGEVTLFDFDFCGNGPAILDVAYFCKQLFHIETDKQQYEEKVRHFLNGYASARNLSVAERQLLPAAGAAVWLFYLGVQVQRFDWSNIFLSVNYLKMYVSKMQAWLTYHEHPGSLQEPQAT</sequence>
<gene>
    <name evidence="3" type="ORF">SAMN04487998_1105</name>
</gene>
<dbReference type="InterPro" id="IPR002575">
    <property type="entry name" value="Aminoglycoside_PTrfase"/>
</dbReference>
<keyword evidence="4" id="KW-1185">Reference proteome</keyword>
<evidence type="ECO:0000259" key="2">
    <source>
        <dbReference type="Pfam" id="PF01636"/>
    </source>
</evidence>
<evidence type="ECO:0000313" key="4">
    <source>
        <dbReference type="Proteomes" id="UP000198697"/>
    </source>
</evidence>
<dbReference type="GO" id="GO:0004413">
    <property type="term" value="F:homoserine kinase activity"/>
    <property type="evidence" value="ECO:0007669"/>
    <property type="project" value="TreeGrafter"/>
</dbReference>
<dbReference type="InterPro" id="IPR011009">
    <property type="entry name" value="Kinase-like_dom_sf"/>
</dbReference>
<dbReference type="EMBL" id="FOHS01000001">
    <property type="protein sequence ID" value="SET07382.1"/>
    <property type="molecule type" value="Genomic_DNA"/>
</dbReference>
<dbReference type="PANTHER" id="PTHR21064">
    <property type="entry name" value="AMINOGLYCOSIDE PHOSPHOTRANSFERASE DOMAIN-CONTAINING PROTEIN-RELATED"/>
    <property type="match status" value="1"/>
</dbReference>
<accession>A0A1I0BKA0</accession>
<dbReference type="Gene3D" id="3.90.1200.10">
    <property type="match status" value="1"/>
</dbReference>
<comment type="similarity">
    <text evidence="1">Belongs to the pseudomonas-type ThrB family.</text>
</comment>
<dbReference type="Pfam" id="PF01636">
    <property type="entry name" value="APH"/>
    <property type="match status" value="1"/>
</dbReference>
<dbReference type="RefSeq" id="WP_245744896.1">
    <property type="nucleotide sequence ID" value="NZ_FOHS01000001.1"/>
</dbReference>
<reference evidence="4" key="1">
    <citation type="submission" date="2016-10" db="EMBL/GenBank/DDBJ databases">
        <authorList>
            <person name="Varghese N."/>
            <person name="Submissions S."/>
        </authorList>
    </citation>
    <scope>NUCLEOTIDE SEQUENCE [LARGE SCALE GENOMIC DNA]</scope>
    <source>
        <strain evidence="4">DSM 15310</strain>
    </source>
</reference>
<dbReference type="Gene3D" id="3.30.200.20">
    <property type="entry name" value="Phosphorylase Kinase, domain 1"/>
    <property type="match status" value="1"/>
</dbReference>
<protein>
    <submittedName>
        <fullName evidence="3">Ser/Thr protein kinase RdoA involved in Cpx stress response, MazF antagonist</fullName>
    </submittedName>
</protein>
<feature type="domain" description="Aminoglycoside phosphotransferase" evidence="2">
    <location>
        <begin position="38"/>
        <end position="267"/>
    </location>
</feature>
<dbReference type="AlphaFoldDB" id="A0A1I0BKA0"/>
<keyword evidence="3" id="KW-0808">Transferase</keyword>
<evidence type="ECO:0000313" key="3">
    <source>
        <dbReference type="EMBL" id="SET07382.1"/>
    </source>
</evidence>
<dbReference type="InterPro" id="IPR050249">
    <property type="entry name" value="Pseudomonas-type_ThrB"/>
</dbReference>